<dbReference type="RefSeq" id="WP_023065495.1">
    <property type="nucleotide sequence ID" value="NZ_AUZM01000012.1"/>
</dbReference>
<comment type="caution">
    <text evidence="10">The sequence shown here is derived from an EMBL/GenBank/DDBJ whole genome shotgun (WGS) entry which is preliminary data.</text>
</comment>
<evidence type="ECO:0000256" key="2">
    <source>
        <dbReference type="ARBA" id="ARBA00007783"/>
    </source>
</evidence>
<dbReference type="OrthoDB" id="9794365at2"/>
<dbReference type="PANTHER" id="PTHR30413:SF10">
    <property type="entry name" value="CAPSULE POLYSACCHARIDE EXPORT INNER-MEMBRANE PROTEIN CTRC"/>
    <property type="match status" value="1"/>
</dbReference>
<dbReference type="EMBL" id="AUZM01000012">
    <property type="protein sequence ID" value="ERT08248.1"/>
    <property type="molecule type" value="Genomic_DNA"/>
</dbReference>
<evidence type="ECO:0000256" key="6">
    <source>
        <dbReference type="ARBA" id="ARBA00022989"/>
    </source>
</evidence>
<comment type="similarity">
    <text evidence="2 8">Belongs to the ABC-2 integral membrane protein family.</text>
</comment>
<dbReference type="GO" id="GO:0015920">
    <property type="term" value="P:lipopolysaccharide transport"/>
    <property type="evidence" value="ECO:0007669"/>
    <property type="project" value="TreeGrafter"/>
</dbReference>
<dbReference type="Pfam" id="PF01061">
    <property type="entry name" value="ABC2_membrane"/>
    <property type="match status" value="1"/>
</dbReference>
<dbReference type="PANTHER" id="PTHR30413">
    <property type="entry name" value="INNER MEMBRANE TRANSPORT PERMEASE"/>
    <property type="match status" value="1"/>
</dbReference>
<evidence type="ECO:0000313" key="10">
    <source>
        <dbReference type="EMBL" id="ERT08248.1"/>
    </source>
</evidence>
<evidence type="ECO:0000256" key="7">
    <source>
        <dbReference type="ARBA" id="ARBA00023136"/>
    </source>
</evidence>
<evidence type="ECO:0000256" key="5">
    <source>
        <dbReference type="ARBA" id="ARBA00022692"/>
    </source>
</evidence>
<keyword evidence="6 8" id="KW-1133">Transmembrane helix</keyword>
<reference evidence="10 11" key="1">
    <citation type="journal article" date="2013" name="Front. Microbiol.">
        <title>Comparative genomic analyses of the cyanobacterium, Lyngbya aestuarii BL J, a powerful hydrogen producer.</title>
        <authorList>
            <person name="Kothari A."/>
            <person name="Vaughn M."/>
            <person name="Garcia-Pichel F."/>
        </authorList>
    </citation>
    <scope>NUCLEOTIDE SEQUENCE [LARGE SCALE GENOMIC DNA]</scope>
    <source>
        <strain evidence="10 11">BL J</strain>
    </source>
</reference>
<dbReference type="PATRIC" id="fig|1348334.3.peg.1728"/>
<dbReference type="InterPro" id="IPR013525">
    <property type="entry name" value="ABC2_TM"/>
</dbReference>
<dbReference type="GO" id="GO:0140359">
    <property type="term" value="F:ABC-type transporter activity"/>
    <property type="evidence" value="ECO:0007669"/>
    <property type="project" value="InterPro"/>
</dbReference>
<protein>
    <recommendedName>
        <fullName evidence="8">Transport permease protein</fullName>
    </recommendedName>
</protein>
<dbReference type="InterPro" id="IPR047817">
    <property type="entry name" value="ABC2_TM_bact-type"/>
</dbReference>
<keyword evidence="3 8" id="KW-0813">Transport</keyword>
<evidence type="ECO:0000313" key="11">
    <source>
        <dbReference type="Proteomes" id="UP000017127"/>
    </source>
</evidence>
<feature type="transmembrane region" description="Helical" evidence="8">
    <location>
        <begin position="77"/>
        <end position="94"/>
    </location>
</feature>
<evidence type="ECO:0000256" key="8">
    <source>
        <dbReference type="RuleBase" id="RU361157"/>
    </source>
</evidence>
<evidence type="ECO:0000259" key="9">
    <source>
        <dbReference type="PROSITE" id="PS51012"/>
    </source>
</evidence>
<feature type="domain" description="ABC transmembrane type-2" evidence="9">
    <location>
        <begin position="39"/>
        <end position="268"/>
    </location>
</feature>
<evidence type="ECO:0000256" key="4">
    <source>
        <dbReference type="ARBA" id="ARBA00022475"/>
    </source>
</evidence>
<accession>U7QK28</accession>
<feature type="transmembrane region" description="Helical" evidence="8">
    <location>
        <begin position="190"/>
        <end position="209"/>
    </location>
</feature>
<keyword evidence="11" id="KW-1185">Reference proteome</keyword>
<feature type="transmembrane region" description="Helical" evidence="8">
    <location>
        <begin position="244"/>
        <end position="265"/>
    </location>
</feature>
<feature type="transmembrane region" description="Helical" evidence="8">
    <location>
        <begin position="42"/>
        <end position="65"/>
    </location>
</feature>
<name>U7QK28_9CYAN</name>
<keyword evidence="5 8" id="KW-0812">Transmembrane</keyword>
<keyword evidence="7 8" id="KW-0472">Membrane</keyword>
<evidence type="ECO:0000256" key="3">
    <source>
        <dbReference type="ARBA" id="ARBA00022448"/>
    </source>
</evidence>
<dbReference type="Proteomes" id="UP000017127">
    <property type="component" value="Unassembled WGS sequence"/>
</dbReference>
<feature type="transmembrane region" description="Helical" evidence="8">
    <location>
        <begin position="154"/>
        <end position="178"/>
    </location>
</feature>
<proteinExistence type="inferred from homology"/>
<feature type="transmembrane region" description="Helical" evidence="8">
    <location>
        <begin position="115"/>
        <end position="148"/>
    </location>
</feature>
<dbReference type="PROSITE" id="PS51012">
    <property type="entry name" value="ABC_TM2"/>
    <property type="match status" value="1"/>
</dbReference>
<evidence type="ECO:0000256" key="1">
    <source>
        <dbReference type="ARBA" id="ARBA00004651"/>
    </source>
</evidence>
<sequence>MKSVVLRRQLLENQWSIKLNLLITLVRRDLEARYKGSILGNLWPLLNQLVQLLIFTYVFSIVLQVKLDIQGVPADNKLAFGLWLFAGLLPWLAFTNGLTQATTSVVGQPNLVKKVVFPLGLLPLVPICSAFIESSFGLVALVGLTLVIVPEPTISLWLLPLVWIPQLLLTAGLGYLSAGLTVFLRDIPQSLGVILNLWFYATPIVYPASKIPEAWQVWVFWLNPITALAETYRDIVLKGQIEHWGELATASIVSIIIFYGGVWVYKRLRPAFADVL</sequence>
<dbReference type="GO" id="GO:0005886">
    <property type="term" value="C:plasma membrane"/>
    <property type="evidence" value="ECO:0007669"/>
    <property type="project" value="UniProtKB-SubCell"/>
</dbReference>
<dbReference type="AlphaFoldDB" id="U7QK28"/>
<gene>
    <name evidence="10" type="ORF">M595_1771</name>
</gene>
<comment type="subcellular location">
    <subcellularLocation>
        <location evidence="1 8">Cell membrane</location>
        <topology evidence="1 8">Multi-pass membrane protein</topology>
    </subcellularLocation>
</comment>
<keyword evidence="4 8" id="KW-1003">Cell membrane</keyword>
<organism evidence="10 11">
    <name type="scientific">Lyngbya aestuarii BL J</name>
    <dbReference type="NCBI Taxonomy" id="1348334"/>
    <lineage>
        <taxon>Bacteria</taxon>
        <taxon>Bacillati</taxon>
        <taxon>Cyanobacteriota</taxon>
        <taxon>Cyanophyceae</taxon>
        <taxon>Oscillatoriophycideae</taxon>
        <taxon>Oscillatoriales</taxon>
        <taxon>Microcoleaceae</taxon>
        <taxon>Lyngbya</taxon>
    </lineage>
</organism>